<gene>
    <name evidence="5" type="ORF">MSAN_00659700</name>
</gene>
<dbReference type="PROSITE" id="PS50219">
    <property type="entry name" value="CNH"/>
    <property type="match status" value="1"/>
</dbReference>
<feature type="domain" description="CNH" evidence="4">
    <location>
        <begin position="105"/>
        <end position="404"/>
    </location>
</feature>
<dbReference type="InterPro" id="IPR052233">
    <property type="entry name" value="Rho-type_GEFs"/>
</dbReference>
<dbReference type="AlphaFoldDB" id="A0A8H7DCC9"/>
<evidence type="ECO:0000259" key="4">
    <source>
        <dbReference type="PROSITE" id="PS50219"/>
    </source>
</evidence>
<dbReference type="PANTHER" id="PTHR46572:SF1">
    <property type="entry name" value="RHO1 GUANINE NUCLEOTIDE EXCHANGE FACTOR TUS1"/>
    <property type="match status" value="1"/>
</dbReference>
<evidence type="ECO:0000256" key="1">
    <source>
        <dbReference type="ARBA" id="ARBA00022658"/>
    </source>
</evidence>
<dbReference type="SUPFAM" id="SSF69322">
    <property type="entry name" value="Tricorn protease domain 2"/>
    <property type="match status" value="1"/>
</dbReference>
<protein>
    <submittedName>
        <fullName evidence="5">Sulfhydryl oxidase</fullName>
    </submittedName>
</protein>
<evidence type="ECO:0000313" key="5">
    <source>
        <dbReference type="EMBL" id="KAF7370284.1"/>
    </source>
</evidence>
<keyword evidence="1" id="KW-0344">Guanine-nucleotide releasing factor</keyword>
<sequence>MPLLSFTSRRSSKASLHTSSEPNQSSSKWDLLRQSIRTPALSPLPKAITDQISTEIYELIIDHLRYTPALLACNLVCRSWAPRCKHLLLERMVCHPIPLVAHGGFGSITCAVPDPGGNGGIIYVPKDGIYRGTTNGARRRLLFLHDVSQIDLLPDSNLVICLAGGTFMTMSLSSLNSGTLQDVHRISKHVSCFTVYRSTVVGERHRVCALKTSALSSTIKVYDVSGNNTVSTLVNAMELYIPLETYSVKFLSRTRLVAAIKIISTVRGGFELIDLVTAETQSLLEPDDPSHLHLSLKKAKPITVFRVDTIFLLCYDKLAFYIDRRGNMTRNEIVMRWAQSANAFGKLYYIFLFIMINVVIVLHMPYILAFCDARVEVWNIETGKMVQKIPGPYYLLSSPDLGERVLSLSLSSGDVTEIAFQKRAVPSL</sequence>
<dbReference type="Proteomes" id="UP000623467">
    <property type="component" value="Unassembled WGS sequence"/>
</dbReference>
<evidence type="ECO:0000256" key="3">
    <source>
        <dbReference type="SAM" id="Phobius"/>
    </source>
</evidence>
<proteinExistence type="predicted"/>
<feature type="region of interest" description="Disordered" evidence="2">
    <location>
        <begin position="1"/>
        <end position="29"/>
    </location>
</feature>
<dbReference type="GO" id="GO:0005085">
    <property type="term" value="F:guanyl-nucleotide exchange factor activity"/>
    <property type="evidence" value="ECO:0007669"/>
    <property type="project" value="UniProtKB-KW"/>
</dbReference>
<keyword evidence="3" id="KW-0812">Transmembrane</keyword>
<comment type="caution">
    <text evidence="5">The sequence shown here is derived from an EMBL/GenBank/DDBJ whole genome shotgun (WGS) entry which is preliminary data.</text>
</comment>
<dbReference type="PANTHER" id="PTHR46572">
    <property type="entry name" value="RHO1 GDP-GTP EXCHANGE PROTEIN 1-RELATED"/>
    <property type="match status" value="1"/>
</dbReference>
<dbReference type="InterPro" id="IPR001180">
    <property type="entry name" value="CNH_dom"/>
</dbReference>
<accession>A0A8H7DCC9</accession>
<evidence type="ECO:0000256" key="2">
    <source>
        <dbReference type="SAM" id="MobiDB-lite"/>
    </source>
</evidence>
<keyword evidence="3" id="KW-1133">Transmembrane helix</keyword>
<organism evidence="5 6">
    <name type="scientific">Mycena sanguinolenta</name>
    <dbReference type="NCBI Taxonomy" id="230812"/>
    <lineage>
        <taxon>Eukaryota</taxon>
        <taxon>Fungi</taxon>
        <taxon>Dikarya</taxon>
        <taxon>Basidiomycota</taxon>
        <taxon>Agaricomycotina</taxon>
        <taxon>Agaricomycetes</taxon>
        <taxon>Agaricomycetidae</taxon>
        <taxon>Agaricales</taxon>
        <taxon>Marasmiineae</taxon>
        <taxon>Mycenaceae</taxon>
        <taxon>Mycena</taxon>
    </lineage>
</organism>
<evidence type="ECO:0000313" key="6">
    <source>
        <dbReference type="Proteomes" id="UP000623467"/>
    </source>
</evidence>
<dbReference type="OrthoDB" id="2272012at2759"/>
<dbReference type="Pfam" id="PF00780">
    <property type="entry name" value="CNH"/>
    <property type="match status" value="1"/>
</dbReference>
<keyword evidence="6" id="KW-1185">Reference proteome</keyword>
<feature type="transmembrane region" description="Helical" evidence="3">
    <location>
        <begin position="347"/>
        <end position="368"/>
    </location>
</feature>
<reference evidence="5" key="1">
    <citation type="submission" date="2020-05" db="EMBL/GenBank/DDBJ databases">
        <title>Mycena genomes resolve the evolution of fungal bioluminescence.</title>
        <authorList>
            <person name="Tsai I.J."/>
        </authorList>
    </citation>
    <scope>NUCLEOTIDE SEQUENCE</scope>
    <source>
        <strain evidence="5">160909Yilan</strain>
    </source>
</reference>
<keyword evidence="3" id="KW-0472">Membrane</keyword>
<name>A0A8H7DCC9_9AGAR</name>
<feature type="compositionally biased region" description="Polar residues" evidence="2">
    <location>
        <begin position="1"/>
        <end position="28"/>
    </location>
</feature>
<dbReference type="EMBL" id="JACAZH010000004">
    <property type="protein sequence ID" value="KAF7370284.1"/>
    <property type="molecule type" value="Genomic_DNA"/>
</dbReference>